<dbReference type="SUPFAM" id="SSF54523">
    <property type="entry name" value="Pili subunits"/>
    <property type="match status" value="1"/>
</dbReference>
<accession>A0A0G1WXK6</accession>
<dbReference type="STRING" id="1618671.UY67_C0025G0014"/>
<dbReference type="Pfam" id="PF07963">
    <property type="entry name" value="N_methyl"/>
    <property type="match status" value="1"/>
</dbReference>
<sequence length="187" mass="19799">MTHKEQGLPAGRQGFSLIELLVVIAIIGLLTTIVMASLTNARKRGRDGRRIADIKQMQVALEMYYQFHDAYPTTLSALTSPGFIPAIPNDPLTGNPYAYAALKGAGATAAICASYHLGAKLEIYSASVNFNEDADMAAGGTYPTADGTICNNSSWVGSTEIPAVAFGGANDFDGTNDATDQVYDMRP</sequence>
<evidence type="ECO:0000256" key="5">
    <source>
        <dbReference type="ARBA" id="ARBA00023136"/>
    </source>
</evidence>
<comment type="caution">
    <text evidence="7">The sequence shown here is derived from an EMBL/GenBank/DDBJ whole genome shotgun (WGS) entry which is preliminary data.</text>
</comment>
<dbReference type="InterPro" id="IPR045584">
    <property type="entry name" value="Pilin-like"/>
</dbReference>
<evidence type="ECO:0000256" key="6">
    <source>
        <dbReference type="SAM" id="Phobius"/>
    </source>
</evidence>
<comment type="subcellular location">
    <subcellularLocation>
        <location evidence="1">Membrane</location>
        <topology evidence="1">Single-pass membrane protein</topology>
    </subcellularLocation>
</comment>
<dbReference type="Gene3D" id="3.30.700.10">
    <property type="entry name" value="Glycoprotein, Type 4 Pilin"/>
    <property type="match status" value="1"/>
</dbReference>
<dbReference type="GO" id="GO:0016020">
    <property type="term" value="C:membrane"/>
    <property type="evidence" value="ECO:0007669"/>
    <property type="project" value="UniProtKB-SubCell"/>
</dbReference>
<dbReference type="PRINTS" id="PR00813">
    <property type="entry name" value="BCTERIALGSPG"/>
</dbReference>
<reference evidence="7 8" key="1">
    <citation type="journal article" date="2015" name="Nature">
        <title>rRNA introns, odd ribosomes, and small enigmatic genomes across a large radiation of phyla.</title>
        <authorList>
            <person name="Brown C.T."/>
            <person name="Hug L.A."/>
            <person name="Thomas B.C."/>
            <person name="Sharon I."/>
            <person name="Castelle C.J."/>
            <person name="Singh A."/>
            <person name="Wilkins M.J."/>
            <person name="Williams K.H."/>
            <person name="Banfield J.F."/>
        </authorList>
    </citation>
    <scope>NUCLEOTIDE SEQUENCE [LARGE SCALE GENOMIC DNA]</scope>
</reference>
<dbReference type="InterPro" id="IPR000983">
    <property type="entry name" value="Bac_GSPG_pilin"/>
</dbReference>
<evidence type="ECO:0000313" key="7">
    <source>
        <dbReference type="EMBL" id="KKW23295.1"/>
    </source>
</evidence>
<proteinExistence type="predicted"/>
<evidence type="ECO:0000256" key="2">
    <source>
        <dbReference type="ARBA" id="ARBA00022481"/>
    </source>
</evidence>
<dbReference type="PROSITE" id="PS00409">
    <property type="entry name" value="PROKAR_NTER_METHYL"/>
    <property type="match status" value="1"/>
</dbReference>
<keyword evidence="4 6" id="KW-1133">Transmembrane helix</keyword>
<dbReference type="AlphaFoldDB" id="A0A0G1WXK6"/>
<feature type="transmembrane region" description="Helical" evidence="6">
    <location>
        <begin position="20"/>
        <end position="41"/>
    </location>
</feature>
<protein>
    <submittedName>
        <fullName evidence="7">General secretion pathway protein G</fullName>
    </submittedName>
</protein>
<organism evidence="7 8">
    <name type="scientific">Candidatus Kaiserbacteria bacterium GW2011_GWA2_52_12</name>
    <dbReference type="NCBI Taxonomy" id="1618671"/>
    <lineage>
        <taxon>Bacteria</taxon>
        <taxon>Candidatus Kaiseribacteriota</taxon>
    </lineage>
</organism>
<dbReference type="EMBL" id="LCQW01000025">
    <property type="protein sequence ID" value="KKW23295.1"/>
    <property type="molecule type" value="Genomic_DNA"/>
</dbReference>
<dbReference type="PANTHER" id="PTHR30093:SF44">
    <property type="entry name" value="TYPE II SECRETION SYSTEM CORE PROTEIN G"/>
    <property type="match status" value="1"/>
</dbReference>
<name>A0A0G1WXK6_9BACT</name>
<keyword evidence="2" id="KW-0488">Methylation</keyword>
<evidence type="ECO:0000256" key="3">
    <source>
        <dbReference type="ARBA" id="ARBA00022692"/>
    </source>
</evidence>
<dbReference type="Proteomes" id="UP000034273">
    <property type="component" value="Unassembled WGS sequence"/>
</dbReference>
<dbReference type="NCBIfam" id="TIGR02532">
    <property type="entry name" value="IV_pilin_GFxxxE"/>
    <property type="match status" value="1"/>
</dbReference>
<evidence type="ECO:0000256" key="1">
    <source>
        <dbReference type="ARBA" id="ARBA00004167"/>
    </source>
</evidence>
<evidence type="ECO:0000256" key="4">
    <source>
        <dbReference type="ARBA" id="ARBA00022989"/>
    </source>
</evidence>
<keyword evidence="5 6" id="KW-0472">Membrane</keyword>
<dbReference type="PANTHER" id="PTHR30093">
    <property type="entry name" value="GENERAL SECRETION PATHWAY PROTEIN G"/>
    <property type="match status" value="1"/>
</dbReference>
<keyword evidence="3 6" id="KW-0812">Transmembrane</keyword>
<dbReference type="GO" id="GO:0015627">
    <property type="term" value="C:type II protein secretion system complex"/>
    <property type="evidence" value="ECO:0007669"/>
    <property type="project" value="InterPro"/>
</dbReference>
<dbReference type="InterPro" id="IPR012902">
    <property type="entry name" value="N_methyl_site"/>
</dbReference>
<evidence type="ECO:0000313" key="8">
    <source>
        <dbReference type="Proteomes" id="UP000034273"/>
    </source>
</evidence>
<gene>
    <name evidence="7" type="ORF">UY67_C0025G0014</name>
</gene>
<dbReference type="GO" id="GO:0015628">
    <property type="term" value="P:protein secretion by the type II secretion system"/>
    <property type="evidence" value="ECO:0007669"/>
    <property type="project" value="InterPro"/>
</dbReference>